<dbReference type="SUPFAM" id="SSF48452">
    <property type="entry name" value="TPR-like"/>
    <property type="match status" value="1"/>
</dbReference>
<dbReference type="EMBL" id="LLWF02000009">
    <property type="protein sequence ID" value="ONH84289.1"/>
    <property type="molecule type" value="Genomic_DNA"/>
</dbReference>
<dbReference type="STRING" id="207340.APZ41_004915"/>
<keyword evidence="4" id="KW-0808">Transferase</keyword>
<comment type="catalytic activity">
    <reaction evidence="1">
        <text>L-glutamyl-[protein] + S-adenosyl-L-methionine = [protein]-L-glutamate 5-O-methyl ester + S-adenosyl-L-homocysteine</text>
        <dbReference type="Rhea" id="RHEA:24452"/>
        <dbReference type="Rhea" id="RHEA-COMP:10208"/>
        <dbReference type="Rhea" id="RHEA-COMP:10311"/>
        <dbReference type="ChEBI" id="CHEBI:29973"/>
        <dbReference type="ChEBI" id="CHEBI:57856"/>
        <dbReference type="ChEBI" id="CHEBI:59789"/>
        <dbReference type="ChEBI" id="CHEBI:82795"/>
        <dbReference type="EC" id="2.1.1.80"/>
    </reaction>
</comment>
<evidence type="ECO:0000256" key="6">
    <source>
        <dbReference type="SAM" id="MobiDB-lite"/>
    </source>
</evidence>
<keyword evidence="9" id="KW-1185">Reference proteome</keyword>
<dbReference type="InterPro" id="IPR011990">
    <property type="entry name" value="TPR-like_helical_dom_sf"/>
</dbReference>
<dbReference type="AlphaFoldDB" id="A0A1S8D8Q9"/>
<dbReference type="PRINTS" id="PR00996">
    <property type="entry name" value="CHERMTFRASE"/>
</dbReference>
<dbReference type="PANTHER" id="PTHR24422">
    <property type="entry name" value="CHEMOTAXIS PROTEIN METHYLTRANSFERASE"/>
    <property type="match status" value="1"/>
</dbReference>
<dbReference type="SUPFAM" id="SSF47757">
    <property type="entry name" value="Chemotaxis receptor methyltransferase CheR, N-terminal domain"/>
    <property type="match status" value="1"/>
</dbReference>
<dbReference type="SUPFAM" id="SSF53335">
    <property type="entry name" value="S-adenosyl-L-methionine-dependent methyltransferases"/>
    <property type="match status" value="1"/>
</dbReference>
<dbReference type="SMART" id="SM00028">
    <property type="entry name" value="TPR"/>
    <property type="match status" value="2"/>
</dbReference>
<feature type="region of interest" description="Disordered" evidence="6">
    <location>
        <begin position="295"/>
        <end position="352"/>
    </location>
</feature>
<dbReference type="GO" id="GO:0008983">
    <property type="term" value="F:protein-glutamate O-methyltransferase activity"/>
    <property type="evidence" value="ECO:0007669"/>
    <property type="project" value="UniProtKB-EC"/>
</dbReference>
<dbReference type="Proteomes" id="UP000054844">
    <property type="component" value="Unassembled WGS sequence"/>
</dbReference>
<dbReference type="InterPro" id="IPR019734">
    <property type="entry name" value="TPR_rpt"/>
</dbReference>
<sequence>MGRAVMSAHPGPPSLLPDAAFLELKGRIIRRTGHFYYQDKDELLWERLLRRMRATASSSSEAYLRRLDDPAHGEAEWSALEAEITIGETFFFRYAEQFAALRERILPELIRRNRATRQLRIWSAGCATGAEPYSIAILLHRLLGREIGDWRCRILGTDINESFLDAAREARFSAWALRSLPAEERAQDFLPDPSGRSWRLRPPFRSLVRFERHNLLSLLDPAAPLDLSGFDLILCRNVLIYFHPDTVARLVRAMGERLAPEGWMLLGHAEPNPAFAAFLSVEQLPGTVAYRRRPAAPALPPQAAPGAGGEEAPAWAAPAPPPAAQPWSPSSGQAWRMPWQSSGPEAPADPPPLFVPPAWVGAGRATPPGLPPLPLSLPLPEPGLPIPAGPEVGTETPALERIRRLANRGESAAARAACAEAIREDPMQAAMHFYDGLLARALGQAAEAEAALRRALYLDRNFLAAHYQLGLLLLDLGRRQEGRRAIATAARIARTLPGETPVEEGDGMTAANLHALARLQLGLSLS</sequence>
<dbReference type="EC" id="2.1.1.80" evidence="2"/>
<feature type="compositionally biased region" description="Low complexity" evidence="6">
    <location>
        <begin position="325"/>
        <end position="334"/>
    </location>
</feature>
<dbReference type="InterPro" id="IPR050903">
    <property type="entry name" value="Bact_Chemotaxis_MeTrfase"/>
</dbReference>
<dbReference type="PANTHER" id="PTHR24422:SF10">
    <property type="entry name" value="CHEMOTAXIS PROTEIN METHYLTRANSFERASE 2"/>
    <property type="match status" value="1"/>
</dbReference>
<organism evidence="8 9">
    <name type="scientific">Roseomonas mucosa</name>
    <dbReference type="NCBI Taxonomy" id="207340"/>
    <lineage>
        <taxon>Bacteria</taxon>
        <taxon>Pseudomonadati</taxon>
        <taxon>Pseudomonadota</taxon>
        <taxon>Alphaproteobacteria</taxon>
        <taxon>Acetobacterales</taxon>
        <taxon>Roseomonadaceae</taxon>
        <taxon>Roseomonas</taxon>
    </lineage>
</organism>
<dbReference type="PROSITE" id="PS50123">
    <property type="entry name" value="CHER"/>
    <property type="match status" value="1"/>
</dbReference>
<dbReference type="InterPro" id="IPR022642">
    <property type="entry name" value="CheR_C"/>
</dbReference>
<gene>
    <name evidence="8" type="ORF">APZ41_004915</name>
</gene>
<dbReference type="Gene3D" id="1.25.40.10">
    <property type="entry name" value="Tetratricopeptide repeat domain"/>
    <property type="match status" value="1"/>
</dbReference>
<evidence type="ECO:0000256" key="5">
    <source>
        <dbReference type="ARBA" id="ARBA00022691"/>
    </source>
</evidence>
<name>A0A1S8D8Q9_9PROT</name>
<evidence type="ECO:0000256" key="2">
    <source>
        <dbReference type="ARBA" id="ARBA00012534"/>
    </source>
</evidence>
<reference evidence="8" key="1">
    <citation type="submission" date="2016-12" db="EMBL/GenBank/DDBJ databases">
        <title>Draft genome sequence of Roseomonas mucosa strain AU37, isolated from a peripheral intravenous catheter.</title>
        <authorList>
            <person name="Choudhury M.A."/>
            <person name="Sidjabat H.E."/>
            <person name="Wailan A.M."/>
            <person name="Zhang L."/>
            <person name="Marsh N.M."/>
            <person name="Rickard C.M."/>
            <person name="Davies M."/>
            <person name="Mcmillan D.J."/>
        </authorList>
    </citation>
    <scope>NUCLEOTIDE SEQUENCE [LARGE SCALE GENOMIC DNA]</scope>
    <source>
        <strain evidence="8">AU37</strain>
    </source>
</reference>
<evidence type="ECO:0000256" key="4">
    <source>
        <dbReference type="ARBA" id="ARBA00022679"/>
    </source>
</evidence>
<dbReference type="InterPro" id="IPR036804">
    <property type="entry name" value="CheR_N_sf"/>
</dbReference>
<dbReference type="Gene3D" id="3.40.50.150">
    <property type="entry name" value="Vaccinia Virus protein VP39"/>
    <property type="match status" value="1"/>
</dbReference>
<accession>A0A1S8D8Q9</accession>
<evidence type="ECO:0000256" key="1">
    <source>
        <dbReference type="ARBA" id="ARBA00001541"/>
    </source>
</evidence>
<evidence type="ECO:0000313" key="9">
    <source>
        <dbReference type="Proteomes" id="UP000054844"/>
    </source>
</evidence>
<evidence type="ECO:0000313" key="8">
    <source>
        <dbReference type="EMBL" id="ONH84289.1"/>
    </source>
</evidence>
<comment type="caution">
    <text evidence="8">The sequence shown here is derived from an EMBL/GenBank/DDBJ whole genome shotgun (WGS) entry which is preliminary data.</text>
</comment>
<dbReference type="InterPro" id="IPR029063">
    <property type="entry name" value="SAM-dependent_MTases_sf"/>
</dbReference>
<keyword evidence="5" id="KW-0949">S-adenosyl-L-methionine</keyword>
<dbReference type="Gene3D" id="1.10.155.10">
    <property type="entry name" value="Chemotaxis receptor methyltransferase CheR, N-terminal domain"/>
    <property type="match status" value="1"/>
</dbReference>
<dbReference type="GO" id="GO:0032259">
    <property type="term" value="P:methylation"/>
    <property type="evidence" value="ECO:0007669"/>
    <property type="project" value="UniProtKB-KW"/>
</dbReference>
<proteinExistence type="predicted"/>
<protein>
    <recommendedName>
        <fullName evidence="2">protein-glutamate O-methyltransferase</fullName>
        <ecNumber evidence="2">2.1.1.80</ecNumber>
    </recommendedName>
</protein>
<evidence type="ECO:0000259" key="7">
    <source>
        <dbReference type="PROSITE" id="PS50123"/>
    </source>
</evidence>
<dbReference type="InterPro" id="IPR000780">
    <property type="entry name" value="CheR_MeTrfase"/>
</dbReference>
<feature type="domain" description="CheR-type methyltransferase" evidence="7">
    <location>
        <begin position="16"/>
        <end position="294"/>
    </location>
</feature>
<keyword evidence="3 8" id="KW-0489">Methyltransferase</keyword>
<evidence type="ECO:0000256" key="3">
    <source>
        <dbReference type="ARBA" id="ARBA00022603"/>
    </source>
</evidence>
<dbReference type="SMART" id="SM00138">
    <property type="entry name" value="MeTrc"/>
    <property type="match status" value="1"/>
</dbReference>
<dbReference type="Pfam" id="PF01739">
    <property type="entry name" value="CheR"/>
    <property type="match status" value="1"/>
</dbReference>